<organism evidence="7 8">
    <name type="scientific">Litorisediminicola beolgyonensis</name>
    <dbReference type="NCBI Taxonomy" id="1173614"/>
    <lineage>
        <taxon>Bacteria</taxon>
        <taxon>Pseudomonadati</taxon>
        <taxon>Pseudomonadota</taxon>
        <taxon>Alphaproteobacteria</taxon>
        <taxon>Rhodobacterales</taxon>
        <taxon>Paracoccaceae</taxon>
        <taxon>Litorisediminicola</taxon>
    </lineage>
</organism>
<comment type="function">
    <text evidence="1">Required for bacteriochlorophyll biosynthesis. Directly involved in the assembly of both the B875 and B800-850 pigment-protein complexes.</text>
</comment>
<accession>A0ABW3ZDF6</accession>
<evidence type="ECO:0000256" key="4">
    <source>
        <dbReference type="ARBA" id="ARBA00023171"/>
    </source>
</evidence>
<dbReference type="RefSeq" id="WP_386801281.1">
    <property type="nucleotide sequence ID" value="NZ_JBHTMU010000002.1"/>
</dbReference>
<comment type="similarity">
    <text evidence="2">Belongs to the PufQ family.</text>
</comment>
<dbReference type="InterPro" id="IPR008800">
    <property type="entry name" value="PufQ_cyt-su"/>
</dbReference>
<dbReference type="Proteomes" id="UP001597135">
    <property type="component" value="Unassembled WGS sequence"/>
</dbReference>
<keyword evidence="6" id="KW-0812">Transmembrane</keyword>
<evidence type="ECO:0000313" key="7">
    <source>
        <dbReference type="EMBL" id="MFD1341225.1"/>
    </source>
</evidence>
<dbReference type="PIRSF" id="PIRSF005825">
    <property type="entry name" value="PufQ"/>
    <property type="match status" value="1"/>
</dbReference>
<evidence type="ECO:0000256" key="6">
    <source>
        <dbReference type="SAM" id="Phobius"/>
    </source>
</evidence>
<keyword evidence="8" id="KW-1185">Reference proteome</keyword>
<keyword evidence="6" id="KW-0472">Membrane</keyword>
<comment type="caution">
    <text evidence="7">The sequence shown here is derived from an EMBL/GenBank/DDBJ whole genome shotgun (WGS) entry which is preliminary data.</text>
</comment>
<keyword evidence="3" id="KW-0602">Photosynthesis</keyword>
<keyword evidence="5" id="KW-0077">Bacteriochlorophyll biosynthesis</keyword>
<sequence length="71" mass="8231">MSDFTSNAPRHRSRRGTEFLLYFSLIFILAIPFATVFWLLDVFQKQTLFLHGPLARAWAEADRITPILFSA</sequence>
<name>A0ABW3ZDF6_9RHOB</name>
<proteinExistence type="inferred from homology"/>
<feature type="transmembrane region" description="Helical" evidence="6">
    <location>
        <begin position="20"/>
        <end position="40"/>
    </location>
</feature>
<evidence type="ECO:0000256" key="2">
    <source>
        <dbReference type="ARBA" id="ARBA00009920"/>
    </source>
</evidence>
<evidence type="ECO:0000313" key="8">
    <source>
        <dbReference type="Proteomes" id="UP001597135"/>
    </source>
</evidence>
<evidence type="ECO:0000256" key="1">
    <source>
        <dbReference type="ARBA" id="ARBA00003128"/>
    </source>
</evidence>
<gene>
    <name evidence="7" type="primary">pufQ</name>
    <name evidence="7" type="ORF">ACFQ4E_02210</name>
</gene>
<keyword evidence="6" id="KW-1133">Transmembrane helix</keyword>
<dbReference type="EMBL" id="JBHTMU010000002">
    <property type="protein sequence ID" value="MFD1341225.1"/>
    <property type="molecule type" value="Genomic_DNA"/>
</dbReference>
<evidence type="ECO:0000256" key="5">
    <source>
        <dbReference type="ARBA" id="ARBA00023181"/>
    </source>
</evidence>
<dbReference type="Pfam" id="PF05398">
    <property type="entry name" value="PufQ"/>
    <property type="match status" value="1"/>
</dbReference>
<reference evidence="8" key="1">
    <citation type="journal article" date="2019" name="Int. J. Syst. Evol. Microbiol.">
        <title>The Global Catalogue of Microorganisms (GCM) 10K type strain sequencing project: providing services to taxonomists for standard genome sequencing and annotation.</title>
        <authorList>
            <consortium name="The Broad Institute Genomics Platform"/>
            <consortium name="The Broad Institute Genome Sequencing Center for Infectious Disease"/>
            <person name="Wu L."/>
            <person name="Ma J."/>
        </authorList>
    </citation>
    <scope>NUCLEOTIDE SEQUENCE [LARGE SCALE GENOMIC DNA]</scope>
    <source>
        <strain evidence="8">CCUG 62953</strain>
    </source>
</reference>
<protein>
    <submittedName>
        <fullName evidence="7">Cytochrome PufQ</fullName>
    </submittedName>
</protein>
<keyword evidence="4" id="KW-0149">Chlorophyll biosynthesis</keyword>
<evidence type="ECO:0000256" key="3">
    <source>
        <dbReference type="ARBA" id="ARBA00022531"/>
    </source>
</evidence>